<protein>
    <submittedName>
        <fullName evidence="2">Uncharacterized protein</fullName>
    </submittedName>
</protein>
<keyword evidence="1" id="KW-0812">Transmembrane</keyword>
<gene>
    <name evidence="2" type="ORF">QBC35DRAFT_467103</name>
</gene>
<evidence type="ECO:0000256" key="1">
    <source>
        <dbReference type="SAM" id="Phobius"/>
    </source>
</evidence>
<reference evidence="2" key="2">
    <citation type="submission" date="2023-05" db="EMBL/GenBank/DDBJ databases">
        <authorList>
            <consortium name="Lawrence Berkeley National Laboratory"/>
            <person name="Steindorff A."/>
            <person name="Hensen N."/>
            <person name="Bonometti L."/>
            <person name="Westerberg I."/>
            <person name="Brannstrom I.O."/>
            <person name="Guillou S."/>
            <person name="Cros-Aarteil S."/>
            <person name="Calhoun S."/>
            <person name="Haridas S."/>
            <person name="Kuo A."/>
            <person name="Mondo S."/>
            <person name="Pangilinan J."/>
            <person name="Riley R."/>
            <person name="Labutti K."/>
            <person name="Andreopoulos B."/>
            <person name="Lipzen A."/>
            <person name="Chen C."/>
            <person name="Yanf M."/>
            <person name="Daum C."/>
            <person name="Ng V."/>
            <person name="Clum A."/>
            <person name="Ohm R."/>
            <person name="Martin F."/>
            <person name="Silar P."/>
            <person name="Natvig D."/>
            <person name="Lalanne C."/>
            <person name="Gautier V."/>
            <person name="Ament-Velasquez S.L."/>
            <person name="Kruys A."/>
            <person name="Hutchinson M.I."/>
            <person name="Powell A.J."/>
            <person name="Barry K."/>
            <person name="Miller A.N."/>
            <person name="Grigoriev I.V."/>
            <person name="Debuchy R."/>
            <person name="Gladieux P."/>
            <person name="Thoren M.H."/>
            <person name="Johannesson H."/>
        </authorList>
    </citation>
    <scope>NUCLEOTIDE SEQUENCE</scope>
    <source>
        <strain evidence="2">PSN309</strain>
    </source>
</reference>
<evidence type="ECO:0000313" key="2">
    <source>
        <dbReference type="EMBL" id="KAK4183679.1"/>
    </source>
</evidence>
<name>A0AAN6WKE9_9PEZI</name>
<comment type="caution">
    <text evidence="2">The sequence shown here is derived from an EMBL/GenBank/DDBJ whole genome shotgun (WGS) entry which is preliminary data.</text>
</comment>
<accession>A0AAN6WKE9</accession>
<reference evidence="2" key="1">
    <citation type="journal article" date="2023" name="Mol. Phylogenet. Evol.">
        <title>Genome-scale phylogeny and comparative genomics of the fungal order Sordariales.</title>
        <authorList>
            <person name="Hensen N."/>
            <person name="Bonometti L."/>
            <person name="Westerberg I."/>
            <person name="Brannstrom I.O."/>
            <person name="Guillou S."/>
            <person name="Cros-Aarteil S."/>
            <person name="Calhoun S."/>
            <person name="Haridas S."/>
            <person name="Kuo A."/>
            <person name="Mondo S."/>
            <person name="Pangilinan J."/>
            <person name="Riley R."/>
            <person name="LaButti K."/>
            <person name="Andreopoulos B."/>
            <person name="Lipzen A."/>
            <person name="Chen C."/>
            <person name="Yan M."/>
            <person name="Daum C."/>
            <person name="Ng V."/>
            <person name="Clum A."/>
            <person name="Steindorff A."/>
            <person name="Ohm R.A."/>
            <person name="Martin F."/>
            <person name="Silar P."/>
            <person name="Natvig D.O."/>
            <person name="Lalanne C."/>
            <person name="Gautier V."/>
            <person name="Ament-Velasquez S.L."/>
            <person name="Kruys A."/>
            <person name="Hutchinson M.I."/>
            <person name="Powell A.J."/>
            <person name="Barry K."/>
            <person name="Miller A.N."/>
            <person name="Grigoriev I.V."/>
            <person name="Debuchy R."/>
            <person name="Gladieux P."/>
            <person name="Hiltunen Thoren M."/>
            <person name="Johannesson H."/>
        </authorList>
    </citation>
    <scope>NUCLEOTIDE SEQUENCE</scope>
    <source>
        <strain evidence="2">PSN309</strain>
    </source>
</reference>
<evidence type="ECO:0000313" key="3">
    <source>
        <dbReference type="Proteomes" id="UP001302126"/>
    </source>
</evidence>
<keyword evidence="1" id="KW-0472">Membrane</keyword>
<dbReference type="AlphaFoldDB" id="A0AAN6WKE9"/>
<organism evidence="2 3">
    <name type="scientific">Podospora australis</name>
    <dbReference type="NCBI Taxonomy" id="1536484"/>
    <lineage>
        <taxon>Eukaryota</taxon>
        <taxon>Fungi</taxon>
        <taxon>Dikarya</taxon>
        <taxon>Ascomycota</taxon>
        <taxon>Pezizomycotina</taxon>
        <taxon>Sordariomycetes</taxon>
        <taxon>Sordariomycetidae</taxon>
        <taxon>Sordariales</taxon>
        <taxon>Podosporaceae</taxon>
        <taxon>Podospora</taxon>
    </lineage>
</organism>
<feature type="transmembrane region" description="Helical" evidence="1">
    <location>
        <begin position="20"/>
        <end position="41"/>
    </location>
</feature>
<keyword evidence="1" id="KW-1133">Transmembrane helix</keyword>
<keyword evidence="3" id="KW-1185">Reference proteome</keyword>
<sequence>MNCTLDQICPSGVGTPLFTASYITSILTFSLALVMSLTILLRHCRPSRNADADSELYHHLAIVSDTEKYITLLAFAYSETRNPPVFRSENHARRAYPCLCEL</sequence>
<proteinExistence type="predicted"/>
<dbReference type="Proteomes" id="UP001302126">
    <property type="component" value="Unassembled WGS sequence"/>
</dbReference>
<dbReference type="EMBL" id="MU864531">
    <property type="protein sequence ID" value="KAK4183679.1"/>
    <property type="molecule type" value="Genomic_DNA"/>
</dbReference>